<dbReference type="PROSITE" id="PS51257">
    <property type="entry name" value="PROKAR_LIPOPROTEIN"/>
    <property type="match status" value="1"/>
</dbReference>
<reference evidence="3 4" key="1">
    <citation type="submission" date="2018-08" db="EMBL/GenBank/DDBJ databases">
        <title>A genome reference for cultivated species of the human gut microbiota.</title>
        <authorList>
            <person name="Zou Y."/>
            <person name="Xue W."/>
            <person name="Luo G."/>
        </authorList>
    </citation>
    <scope>NUCLEOTIDE SEQUENCE [LARGE SCALE GENOMIC DNA]</scope>
    <source>
        <strain evidence="3 4">OF02-7</strain>
    </source>
</reference>
<dbReference type="InterPro" id="IPR000089">
    <property type="entry name" value="Biotin_lipoyl"/>
</dbReference>
<dbReference type="SUPFAM" id="SSF51230">
    <property type="entry name" value="Single hybrid motif"/>
    <property type="match status" value="1"/>
</dbReference>
<keyword evidence="1" id="KW-0732">Signal</keyword>
<feature type="domain" description="Lipoyl-binding" evidence="2">
    <location>
        <begin position="56"/>
        <end position="119"/>
    </location>
</feature>
<proteinExistence type="predicted"/>
<dbReference type="InterPro" id="IPR011053">
    <property type="entry name" value="Single_hybrid_motif"/>
</dbReference>
<dbReference type="AlphaFoldDB" id="A0A413IMV9"/>
<dbReference type="Proteomes" id="UP000286063">
    <property type="component" value="Unassembled WGS sequence"/>
</dbReference>
<name>A0A413IMV9_9BACT</name>
<sequence length="143" mass="15751">MKELLRFVSVISIAISLFSCASENIFSEENLEQSNIENVQIVRDFEVEITAPIPGIWKRMVEIGYTVKTGDAIGIIENDKGIFMIEVPDKDGKEISGIVTEIVTEDENSVVLDQGLIVITVEGELSAKSILVIPGILKSQEKK</sequence>
<protein>
    <recommendedName>
        <fullName evidence="2">Lipoyl-binding domain-containing protein</fullName>
    </recommendedName>
</protein>
<dbReference type="Gene3D" id="2.40.50.100">
    <property type="match status" value="1"/>
</dbReference>
<gene>
    <name evidence="3" type="ORF">DXA50_09670</name>
</gene>
<dbReference type="EMBL" id="QSCR01000015">
    <property type="protein sequence ID" value="RGY17546.1"/>
    <property type="molecule type" value="Genomic_DNA"/>
</dbReference>
<feature type="chain" id="PRO_5019059325" description="Lipoyl-binding domain-containing protein" evidence="1">
    <location>
        <begin position="22"/>
        <end position="143"/>
    </location>
</feature>
<evidence type="ECO:0000313" key="4">
    <source>
        <dbReference type="Proteomes" id="UP000286063"/>
    </source>
</evidence>
<comment type="caution">
    <text evidence="3">The sequence shown here is derived from an EMBL/GenBank/DDBJ whole genome shotgun (WGS) entry which is preliminary data.</text>
</comment>
<organism evidence="3 4">
    <name type="scientific">Butyricimonas virosa</name>
    <dbReference type="NCBI Taxonomy" id="544645"/>
    <lineage>
        <taxon>Bacteria</taxon>
        <taxon>Pseudomonadati</taxon>
        <taxon>Bacteroidota</taxon>
        <taxon>Bacteroidia</taxon>
        <taxon>Bacteroidales</taxon>
        <taxon>Odoribacteraceae</taxon>
        <taxon>Butyricimonas</taxon>
    </lineage>
</organism>
<dbReference type="Pfam" id="PF00364">
    <property type="entry name" value="Biotin_lipoyl"/>
    <property type="match status" value="1"/>
</dbReference>
<feature type="signal peptide" evidence="1">
    <location>
        <begin position="1"/>
        <end position="21"/>
    </location>
</feature>
<evidence type="ECO:0000256" key="1">
    <source>
        <dbReference type="SAM" id="SignalP"/>
    </source>
</evidence>
<dbReference type="RefSeq" id="WP_117721592.1">
    <property type="nucleotide sequence ID" value="NZ_CAMFYF010000177.1"/>
</dbReference>
<evidence type="ECO:0000259" key="2">
    <source>
        <dbReference type="Pfam" id="PF00364"/>
    </source>
</evidence>
<evidence type="ECO:0000313" key="3">
    <source>
        <dbReference type="EMBL" id="RGY17546.1"/>
    </source>
</evidence>
<accession>A0A413IMV9</accession>